<reference evidence="2 3" key="1">
    <citation type="submission" date="2024-04" db="EMBL/GenBank/DDBJ databases">
        <title>Bacillus oryzaecorticis sp. nov., a moderately halophilic bacterium isolated from rice husks.</title>
        <authorList>
            <person name="Zhu H.-S."/>
        </authorList>
    </citation>
    <scope>NUCLEOTIDE SEQUENCE [LARGE SCALE GENOMIC DNA]</scope>
    <source>
        <strain evidence="2 3">ZC255</strain>
    </source>
</reference>
<organism evidence="2 3">
    <name type="scientific">Rossellomorea oryzaecorticis</name>
    <dbReference type="NCBI Taxonomy" id="1396505"/>
    <lineage>
        <taxon>Bacteria</taxon>
        <taxon>Bacillati</taxon>
        <taxon>Bacillota</taxon>
        <taxon>Bacilli</taxon>
        <taxon>Bacillales</taxon>
        <taxon>Bacillaceae</taxon>
        <taxon>Rossellomorea</taxon>
    </lineage>
</organism>
<name>A0ABU9KBU9_9BACI</name>
<feature type="region of interest" description="Disordered" evidence="1">
    <location>
        <begin position="15"/>
        <end position="59"/>
    </location>
</feature>
<feature type="compositionally biased region" description="Basic residues" evidence="1">
    <location>
        <begin position="47"/>
        <end position="59"/>
    </location>
</feature>
<dbReference type="Proteomes" id="UP001389717">
    <property type="component" value="Unassembled WGS sequence"/>
</dbReference>
<dbReference type="EMBL" id="JBBYAF010000019">
    <property type="protein sequence ID" value="MEL3972860.1"/>
    <property type="molecule type" value="Genomic_DNA"/>
</dbReference>
<keyword evidence="3" id="KW-1185">Reference proteome</keyword>
<proteinExistence type="predicted"/>
<comment type="caution">
    <text evidence="2">The sequence shown here is derived from an EMBL/GenBank/DDBJ whole genome shotgun (WGS) entry which is preliminary data.</text>
</comment>
<gene>
    <name evidence="2" type="ORF">AAEO50_11250</name>
</gene>
<protein>
    <submittedName>
        <fullName evidence="2">Uncharacterized protein</fullName>
    </submittedName>
</protein>
<evidence type="ECO:0000256" key="1">
    <source>
        <dbReference type="SAM" id="MobiDB-lite"/>
    </source>
</evidence>
<evidence type="ECO:0000313" key="3">
    <source>
        <dbReference type="Proteomes" id="UP001389717"/>
    </source>
</evidence>
<evidence type="ECO:0000313" key="2">
    <source>
        <dbReference type="EMBL" id="MEL3972860.1"/>
    </source>
</evidence>
<sequence>MIGVEDEDCSWTCETPQAKPRMLTGHPRKAKSSTEINSGDLTEPTKKGQKRGFRKNFSS</sequence>
<accession>A0ABU9KBU9</accession>